<dbReference type="EMBL" id="AAAMZD010000015">
    <property type="protein sequence ID" value="EAD3794217.1"/>
    <property type="molecule type" value="Genomic_DNA"/>
</dbReference>
<gene>
    <name evidence="2" type="ORF">UI29_15795</name>
</gene>
<accession>A0AAN3B631</accession>
<evidence type="ECO:0000313" key="2">
    <source>
        <dbReference type="EMBL" id="EAD3794217.1"/>
    </source>
</evidence>
<reference evidence="2 3" key="1">
    <citation type="submission" date="2018-06" db="EMBL/GenBank/DDBJ databases">
        <authorList>
            <consortium name="GenomeTrakr: Next Generation Sequencing Network for Food Pathogen Tracability"/>
        </authorList>
    </citation>
    <scope>NUCLEOTIDE SEQUENCE [LARGE SCALE GENOMIC DNA]</scope>
    <source>
        <strain evidence="2 3">VA-WGS-00405</strain>
    </source>
</reference>
<dbReference type="RefSeq" id="WP_023558827.1">
    <property type="nucleotide sequence ID" value="NC_022046.1"/>
</dbReference>
<organism evidence="2 3">
    <name type="scientific">Listeria monocytogenes</name>
    <dbReference type="NCBI Taxonomy" id="1639"/>
    <lineage>
        <taxon>Bacteria</taxon>
        <taxon>Bacillati</taxon>
        <taxon>Bacillota</taxon>
        <taxon>Bacilli</taxon>
        <taxon>Bacillales</taxon>
        <taxon>Listeriaceae</taxon>
        <taxon>Listeria</taxon>
    </lineage>
</organism>
<protein>
    <submittedName>
        <fullName evidence="2">DUF190 domain-containing protein</fullName>
    </submittedName>
</protein>
<dbReference type="SUPFAM" id="SSF54913">
    <property type="entry name" value="GlnB-like"/>
    <property type="match status" value="1"/>
</dbReference>
<dbReference type="Gene3D" id="3.30.70.120">
    <property type="match status" value="2"/>
</dbReference>
<dbReference type="InterPro" id="IPR015867">
    <property type="entry name" value="N-reg_PII/ATP_PRibTrfase_C"/>
</dbReference>
<dbReference type="PANTHER" id="PTHR35983:SF1">
    <property type="entry name" value="UPF0166 PROTEIN TM_0021"/>
    <property type="match status" value="1"/>
</dbReference>
<proteinExistence type="inferred from homology"/>
<evidence type="ECO:0000256" key="1">
    <source>
        <dbReference type="ARBA" id="ARBA00010554"/>
    </source>
</evidence>
<name>A0AAN3B631_LISMN</name>
<comment type="similarity">
    <text evidence="1">Belongs to the UPF0166 family.</text>
</comment>
<dbReference type="InterPro" id="IPR011322">
    <property type="entry name" value="N-reg_PII-like_a/b"/>
</dbReference>
<dbReference type="InterPro" id="IPR003793">
    <property type="entry name" value="UPF0166"/>
</dbReference>
<sequence>MDKLIRVVIDEEAQDEHHHTIEKTVMELLWKLGVSGVTTRKSEMGINTNNKRKIAILEDEPFNDLPLIIETVVPESLSKEINKSLKRKIVVGQVSVINGWEGENVEQSNYYVMKIFTKENNNWFAPEDYEKVLSYLQEKHVIWTTVTKGITGFGKDHVIHSQNLFSTSKNTPIVLECLVSKENVKELVDDIKSVLEEGIVFTAPVDVVINR</sequence>
<dbReference type="PANTHER" id="PTHR35983">
    <property type="entry name" value="UPF0166 PROTEIN TM_0021"/>
    <property type="match status" value="1"/>
</dbReference>
<dbReference type="Proteomes" id="UP000345329">
    <property type="component" value="Unassembled WGS sequence"/>
</dbReference>
<comment type="caution">
    <text evidence="2">The sequence shown here is derived from an EMBL/GenBank/DDBJ whole genome shotgun (WGS) entry which is preliminary data.</text>
</comment>
<dbReference type="Pfam" id="PF02641">
    <property type="entry name" value="DUF190"/>
    <property type="match status" value="1"/>
</dbReference>
<dbReference type="AlphaFoldDB" id="A0AAN3B631"/>
<evidence type="ECO:0000313" key="3">
    <source>
        <dbReference type="Proteomes" id="UP000345329"/>
    </source>
</evidence>